<dbReference type="InterPro" id="IPR029071">
    <property type="entry name" value="Ubiquitin-like_domsf"/>
</dbReference>
<dbReference type="Proteomes" id="UP000601435">
    <property type="component" value="Unassembled WGS sequence"/>
</dbReference>
<comment type="caution">
    <text evidence="1">The sequence shown here is derived from an EMBL/GenBank/DDBJ whole genome shotgun (WGS) entry which is preliminary data.</text>
</comment>
<evidence type="ECO:0000313" key="2">
    <source>
        <dbReference type="Proteomes" id="UP000601435"/>
    </source>
</evidence>
<dbReference type="AlphaFoldDB" id="A0A812K1Z1"/>
<reference evidence="1" key="1">
    <citation type="submission" date="2021-02" db="EMBL/GenBank/DDBJ databases">
        <authorList>
            <person name="Dougan E. K."/>
            <person name="Rhodes N."/>
            <person name="Thang M."/>
            <person name="Chan C."/>
        </authorList>
    </citation>
    <scope>NUCLEOTIDE SEQUENCE</scope>
</reference>
<protein>
    <recommendedName>
        <fullName evidence="3">Ubiquitin-like domain-containing protein</fullName>
    </recommendedName>
</protein>
<keyword evidence="2" id="KW-1185">Reference proteome</keyword>
<dbReference type="CDD" id="cd17039">
    <property type="entry name" value="Ubl_ubiquitin_like"/>
    <property type="match status" value="1"/>
</dbReference>
<organism evidence="1 2">
    <name type="scientific">Symbiodinium necroappetens</name>
    <dbReference type="NCBI Taxonomy" id="1628268"/>
    <lineage>
        <taxon>Eukaryota</taxon>
        <taxon>Sar</taxon>
        <taxon>Alveolata</taxon>
        <taxon>Dinophyceae</taxon>
        <taxon>Suessiales</taxon>
        <taxon>Symbiodiniaceae</taxon>
        <taxon>Symbiodinium</taxon>
    </lineage>
</organism>
<dbReference type="OrthoDB" id="423644at2759"/>
<accession>A0A812K1Z1</accession>
<dbReference type="SUPFAM" id="SSF54236">
    <property type="entry name" value="Ubiquitin-like"/>
    <property type="match status" value="1"/>
</dbReference>
<evidence type="ECO:0008006" key="3">
    <source>
        <dbReference type="Google" id="ProtNLM"/>
    </source>
</evidence>
<feature type="non-terminal residue" evidence="1">
    <location>
        <position position="1"/>
    </location>
</feature>
<name>A0A812K1Z1_9DINO</name>
<proteinExistence type="predicted"/>
<evidence type="ECO:0000313" key="1">
    <source>
        <dbReference type="EMBL" id="CAE7215591.1"/>
    </source>
</evidence>
<dbReference type="Gene3D" id="3.10.20.90">
    <property type="entry name" value="Phosphatidylinositol 3-kinase Catalytic Subunit, Chain A, domain 1"/>
    <property type="match status" value="1"/>
</dbReference>
<dbReference type="EMBL" id="CAJNJA010006792">
    <property type="protein sequence ID" value="CAE7215591.1"/>
    <property type="molecule type" value="Genomic_DNA"/>
</dbReference>
<gene>
    <name evidence="1" type="ORF">SNEC2469_LOCUS2456</name>
</gene>
<sequence>MAYTRQHMEDYTAAAPQFEVLVRSMGGSTLNYQMDKNAIVGDLKQRISNQTRVKYHEIRLIHQQVTQAGHQNVEPDTFDKLHRLLPNTRAGPLEIQLVVTASCRWCNVRLEQPPILETEIGEY</sequence>